<feature type="signal peptide" evidence="1">
    <location>
        <begin position="1"/>
        <end position="18"/>
    </location>
</feature>
<organism evidence="2 3">
    <name type="scientific">Periconia digitata</name>
    <dbReference type="NCBI Taxonomy" id="1303443"/>
    <lineage>
        <taxon>Eukaryota</taxon>
        <taxon>Fungi</taxon>
        <taxon>Dikarya</taxon>
        <taxon>Ascomycota</taxon>
        <taxon>Pezizomycotina</taxon>
        <taxon>Dothideomycetes</taxon>
        <taxon>Pleosporomycetidae</taxon>
        <taxon>Pleosporales</taxon>
        <taxon>Massarineae</taxon>
        <taxon>Periconiaceae</taxon>
        <taxon>Periconia</taxon>
    </lineage>
</organism>
<evidence type="ECO:0000313" key="2">
    <source>
        <dbReference type="EMBL" id="CAI6336177.1"/>
    </source>
</evidence>
<gene>
    <name evidence="2" type="ORF">PDIGIT_LOCUS9269</name>
</gene>
<proteinExistence type="predicted"/>
<evidence type="ECO:0000256" key="1">
    <source>
        <dbReference type="SAM" id="SignalP"/>
    </source>
</evidence>
<accession>A0A9W4UJJ1</accession>
<evidence type="ECO:0000313" key="3">
    <source>
        <dbReference type="Proteomes" id="UP001152607"/>
    </source>
</evidence>
<dbReference type="Proteomes" id="UP001152607">
    <property type="component" value="Unassembled WGS sequence"/>
</dbReference>
<keyword evidence="1" id="KW-0732">Signal</keyword>
<sequence>MWVRKWFSAVFLGFDIQGQSVWSGHRLLCSKWKAETQYYYPIYLQSLGPSTSCFFFYFRDFMICKLYYCTEPNPLTACANSRLSSLLNVCMFDPYFLVSPILSTRLDFFESLHAESCKRFVQAFGSTRINWTRQ</sequence>
<feature type="chain" id="PRO_5040820972" evidence="1">
    <location>
        <begin position="19"/>
        <end position="134"/>
    </location>
</feature>
<comment type="caution">
    <text evidence="2">The sequence shown here is derived from an EMBL/GenBank/DDBJ whole genome shotgun (WGS) entry which is preliminary data.</text>
</comment>
<name>A0A9W4UJJ1_9PLEO</name>
<keyword evidence="3" id="KW-1185">Reference proteome</keyword>
<dbReference type="EMBL" id="CAOQHR010000006">
    <property type="protein sequence ID" value="CAI6336177.1"/>
    <property type="molecule type" value="Genomic_DNA"/>
</dbReference>
<dbReference type="AlphaFoldDB" id="A0A9W4UJJ1"/>
<protein>
    <submittedName>
        <fullName evidence="2">Uncharacterized protein</fullName>
    </submittedName>
</protein>
<reference evidence="2" key="1">
    <citation type="submission" date="2023-01" db="EMBL/GenBank/DDBJ databases">
        <authorList>
            <person name="Van Ghelder C."/>
            <person name="Rancurel C."/>
        </authorList>
    </citation>
    <scope>NUCLEOTIDE SEQUENCE</scope>
    <source>
        <strain evidence="2">CNCM I-4278</strain>
    </source>
</reference>